<evidence type="ECO:0000256" key="6">
    <source>
        <dbReference type="SAM" id="MobiDB-lite"/>
    </source>
</evidence>
<keyword evidence="4" id="KW-0694">RNA-binding</keyword>
<name>A0A8D8Y0E6_9HEMI</name>
<dbReference type="CDD" id="cd12263">
    <property type="entry name" value="RRM_ABT1_like"/>
    <property type="match status" value="1"/>
</dbReference>
<dbReference type="Gene3D" id="3.30.70.330">
    <property type="match status" value="1"/>
</dbReference>
<feature type="compositionally biased region" description="Polar residues" evidence="6">
    <location>
        <begin position="254"/>
        <end position="263"/>
    </location>
</feature>
<dbReference type="GO" id="GO:0003723">
    <property type="term" value="F:RNA binding"/>
    <property type="evidence" value="ECO:0007669"/>
    <property type="project" value="UniProtKB-KW"/>
</dbReference>
<keyword evidence="5" id="KW-0539">Nucleus</keyword>
<evidence type="ECO:0000256" key="3">
    <source>
        <dbReference type="ARBA" id="ARBA00020737"/>
    </source>
</evidence>
<comment type="subcellular location">
    <subcellularLocation>
        <location evidence="1">Nucleus</location>
        <location evidence="1">Nucleolus</location>
    </subcellularLocation>
</comment>
<organism evidence="7">
    <name type="scientific">Cacopsylla melanoneura</name>
    <dbReference type="NCBI Taxonomy" id="428564"/>
    <lineage>
        <taxon>Eukaryota</taxon>
        <taxon>Metazoa</taxon>
        <taxon>Ecdysozoa</taxon>
        <taxon>Arthropoda</taxon>
        <taxon>Hexapoda</taxon>
        <taxon>Insecta</taxon>
        <taxon>Pterygota</taxon>
        <taxon>Neoptera</taxon>
        <taxon>Paraneoptera</taxon>
        <taxon>Hemiptera</taxon>
        <taxon>Sternorrhyncha</taxon>
        <taxon>Psylloidea</taxon>
        <taxon>Psyllidae</taxon>
        <taxon>Psyllinae</taxon>
        <taxon>Cacopsylla</taxon>
    </lineage>
</organism>
<dbReference type="GO" id="GO:0005730">
    <property type="term" value="C:nucleolus"/>
    <property type="evidence" value="ECO:0007669"/>
    <property type="project" value="UniProtKB-SubCell"/>
</dbReference>
<dbReference type="EMBL" id="HBUF01351843">
    <property type="protein sequence ID" value="CAG6714483.1"/>
    <property type="molecule type" value="Transcribed_RNA"/>
</dbReference>
<dbReference type="GO" id="GO:0000480">
    <property type="term" value="P:endonucleolytic cleavage in 5'-ETS of tricistronic rRNA transcript (SSU-rRNA, 5.8S rRNA, LSU-rRNA)"/>
    <property type="evidence" value="ECO:0007669"/>
    <property type="project" value="TreeGrafter"/>
</dbReference>
<dbReference type="PANTHER" id="PTHR12311">
    <property type="entry name" value="ACTIVATOR OF BASAL TRANSCRIPTION 1"/>
    <property type="match status" value="1"/>
</dbReference>
<dbReference type="InterPro" id="IPR034353">
    <property type="entry name" value="ABT1/ESF2_RRM"/>
</dbReference>
<proteinExistence type="inferred from homology"/>
<dbReference type="GO" id="GO:0000472">
    <property type="term" value="P:endonucleolytic cleavage to generate mature 5'-end of SSU-rRNA from (SSU-rRNA, 5.8S rRNA, LSU-rRNA)"/>
    <property type="evidence" value="ECO:0007669"/>
    <property type="project" value="TreeGrafter"/>
</dbReference>
<dbReference type="PANTHER" id="PTHR12311:SF7">
    <property type="entry name" value="ACTIVATOR OF BASAL TRANSCRIPTION 1"/>
    <property type="match status" value="1"/>
</dbReference>
<evidence type="ECO:0000256" key="5">
    <source>
        <dbReference type="ARBA" id="ARBA00023242"/>
    </source>
</evidence>
<accession>A0A8D8Y0E6</accession>
<dbReference type="GO" id="GO:0034462">
    <property type="term" value="P:small-subunit processome assembly"/>
    <property type="evidence" value="ECO:0007669"/>
    <property type="project" value="TreeGrafter"/>
</dbReference>
<reference evidence="7" key="1">
    <citation type="submission" date="2021-05" db="EMBL/GenBank/DDBJ databases">
        <authorList>
            <person name="Alioto T."/>
            <person name="Alioto T."/>
            <person name="Gomez Garrido J."/>
        </authorList>
    </citation>
    <scope>NUCLEOTIDE SEQUENCE</scope>
</reference>
<evidence type="ECO:0000256" key="1">
    <source>
        <dbReference type="ARBA" id="ARBA00004604"/>
    </source>
</evidence>
<dbReference type="InterPro" id="IPR012677">
    <property type="entry name" value="Nucleotide-bd_a/b_plait_sf"/>
</dbReference>
<dbReference type="AlphaFoldDB" id="A0A8D8Y0E6"/>
<dbReference type="GO" id="GO:0000447">
    <property type="term" value="P:endonucleolytic cleavage in ITS1 to separate SSU-rRNA from 5.8S rRNA and LSU-rRNA from tricistronic rRNA transcript (SSU-rRNA, 5.8S rRNA, LSU-rRNA)"/>
    <property type="evidence" value="ECO:0007669"/>
    <property type="project" value="TreeGrafter"/>
</dbReference>
<dbReference type="InterPro" id="IPR039119">
    <property type="entry name" value="ABT1/Esf2"/>
</dbReference>
<protein>
    <recommendedName>
        <fullName evidence="3">Activator of basal transcription 1</fullName>
    </recommendedName>
</protein>
<feature type="region of interest" description="Disordered" evidence="6">
    <location>
        <begin position="229"/>
        <end position="277"/>
    </location>
</feature>
<evidence type="ECO:0000256" key="2">
    <source>
        <dbReference type="ARBA" id="ARBA00005819"/>
    </source>
</evidence>
<comment type="similarity">
    <text evidence="2">Belongs to the ESF2/ABP1 family.</text>
</comment>
<dbReference type="InterPro" id="IPR035979">
    <property type="entry name" value="RBD_domain_sf"/>
</dbReference>
<evidence type="ECO:0000313" key="7">
    <source>
        <dbReference type="EMBL" id="CAG6714483.1"/>
    </source>
</evidence>
<dbReference type="SUPFAM" id="SSF54928">
    <property type="entry name" value="RNA-binding domain, RBD"/>
    <property type="match status" value="1"/>
</dbReference>
<sequence>MAPVSFSGIKPKINQSTFWFLESLSKQSSYSPHVTKLSDFHTIHPRHQKMTEDISTNNNGPTENVEEAGKYVLKSSEVSQDSTNSKKYKKGIIYLSKIPPHMNVTQLTEFMSRFGEVGRVYLMPKKRKPGEKKPAKQFTEGWVEFLKKKVAKQVAAQYNNTQIDCRKRSKHYDFIWNFKYLPRFKWIHLSERLAYEKQAHRHKLRAEIAEAKREALYFSNNLDIAERIGKKNKKKNNSVNTQKTNTKKMDSKGKQNGKNSNTKPVEDRKQFLTSLFS</sequence>
<evidence type="ECO:0000256" key="4">
    <source>
        <dbReference type="ARBA" id="ARBA00022884"/>
    </source>
</evidence>